<keyword evidence="3 10" id="KW-0812">Transmembrane</keyword>
<keyword evidence="5 10" id="KW-0472">Membrane</keyword>
<evidence type="ECO:0000256" key="4">
    <source>
        <dbReference type="ARBA" id="ARBA00022989"/>
    </source>
</evidence>
<dbReference type="RefSeq" id="WP_307231759.1">
    <property type="nucleotide sequence ID" value="NZ_JAUSTT010000024.1"/>
</dbReference>
<evidence type="ECO:0000256" key="3">
    <source>
        <dbReference type="ARBA" id="ARBA00022692"/>
    </source>
</evidence>
<dbReference type="NCBIfam" id="TIGR00494">
    <property type="entry name" value="crcB"/>
    <property type="match status" value="1"/>
</dbReference>
<comment type="similarity">
    <text evidence="7 10">Belongs to the fluoride channel Fluc/FEX (TC 1.A.43) family.</text>
</comment>
<keyword evidence="2 10" id="KW-1003">Cell membrane</keyword>
<keyword evidence="10" id="KW-0915">Sodium</keyword>
<gene>
    <name evidence="10" type="primary">fluC</name>
    <name evidence="10" type="synonym">crcB</name>
    <name evidence="11" type="ORF">J2S08_003501</name>
</gene>
<comment type="activity regulation">
    <text evidence="10">Na(+) is not transported, but it plays an essential structural role and its presence is essential for fluoride channel function.</text>
</comment>
<evidence type="ECO:0000256" key="5">
    <source>
        <dbReference type="ARBA" id="ARBA00023136"/>
    </source>
</evidence>
<evidence type="ECO:0000256" key="8">
    <source>
        <dbReference type="ARBA" id="ARBA00035585"/>
    </source>
</evidence>
<dbReference type="Pfam" id="PF02537">
    <property type="entry name" value="CRCB"/>
    <property type="match status" value="1"/>
</dbReference>
<dbReference type="Proteomes" id="UP001223586">
    <property type="component" value="Unassembled WGS sequence"/>
</dbReference>
<sequence>MGYILVGTAGAAGAILRYLIGIIFYSSNTIFPFATFIVNMLGSFLLARFTTSLFQKISVPLKWQTAINTGFIGSFTTFSTFSLETVQLFEKGYTATACIYICLSALGGLFMSRLGFKNYSRSH</sequence>
<comment type="caution">
    <text evidence="11">The sequence shown here is derived from an EMBL/GenBank/DDBJ whole genome shotgun (WGS) entry which is preliminary data.</text>
</comment>
<keyword evidence="10" id="KW-0813">Transport</keyword>
<evidence type="ECO:0000256" key="6">
    <source>
        <dbReference type="ARBA" id="ARBA00023303"/>
    </source>
</evidence>
<feature type="transmembrane region" description="Helical" evidence="10">
    <location>
        <begin position="30"/>
        <end position="49"/>
    </location>
</feature>
<keyword evidence="10" id="KW-0479">Metal-binding</keyword>
<keyword evidence="12" id="KW-1185">Reference proteome</keyword>
<dbReference type="InterPro" id="IPR003691">
    <property type="entry name" value="FluC"/>
</dbReference>
<proteinExistence type="inferred from homology"/>
<feature type="transmembrane region" description="Helical" evidence="10">
    <location>
        <begin position="5"/>
        <end position="24"/>
    </location>
</feature>
<feature type="binding site" evidence="10">
    <location>
        <position position="76"/>
    </location>
    <ligand>
        <name>Na(+)</name>
        <dbReference type="ChEBI" id="CHEBI:29101"/>
        <note>structural</note>
    </ligand>
</feature>
<keyword evidence="10" id="KW-0406">Ion transport</keyword>
<dbReference type="PANTHER" id="PTHR28259:SF1">
    <property type="entry name" value="FLUORIDE EXPORT PROTEIN 1-RELATED"/>
    <property type="match status" value="1"/>
</dbReference>
<organism evidence="11 12">
    <name type="scientific">Bacillus chungangensis</name>
    <dbReference type="NCBI Taxonomy" id="587633"/>
    <lineage>
        <taxon>Bacteria</taxon>
        <taxon>Bacillati</taxon>
        <taxon>Bacillota</taxon>
        <taxon>Bacilli</taxon>
        <taxon>Bacillales</taxon>
        <taxon>Bacillaceae</taxon>
        <taxon>Bacillus</taxon>
    </lineage>
</organism>
<evidence type="ECO:0000256" key="1">
    <source>
        <dbReference type="ARBA" id="ARBA00004651"/>
    </source>
</evidence>
<accession>A0ABT9WWE4</accession>
<reference evidence="11 12" key="1">
    <citation type="submission" date="2023-07" db="EMBL/GenBank/DDBJ databases">
        <title>Genomic Encyclopedia of Type Strains, Phase IV (KMG-IV): sequencing the most valuable type-strain genomes for metagenomic binning, comparative biology and taxonomic classification.</title>
        <authorList>
            <person name="Goeker M."/>
        </authorList>
    </citation>
    <scope>NUCLEOTIDE SEQUENCE [LARGE SCALE GENOMIC DNA]</scope>
    <source>
        <strain evidence="11 12">DSM 23837</strain>
    </source>
</reference>
<feature type="binding site" evidence="10">
    <location>
        <position position="73"/>
    </location>
    <ligand>
        <name>Na(+)</name>
        <dbReference type="ChEBI" id="CHEBI:29101"/>
        <note>structural</note>
    </ligand>
</feature>
<evidence type="ECO:0000256" key="7">
    <source>
        <dbReference type="ARBA" id="ARBA00035120"/>
    </source>
</evidence>
<evidence type="ECO:0000313" key="12">
    <source>
        <dbReference type="Proteomes" id="UP001223586"/>
    </source>
</evidence>
<keyword evidence="6 10" id="KW-0407">Ion channel</keyword>
<evidence type="ECO:0000256" key="9">
    <source>
        <dbReference type="ARBA" id="ARBA00049940"/>
    </source>
</evidence>
<evidence type="ECO:0000313" key="11">
    <source>
        <dbReference type="EMBL" id="MDQ0177621.1"/>
    </source>
</evidence>
<comment type="catalytic activity">
    <reaction evidence="8">
        <text>fluoride(in) = fluoride(out)</text>
        <dbReference type="Rhea" id="RHEA:76159"/>
        <dbReference type="ChEBI" id="CHEBI:17051"/>
    </reaction>
    <physiologicalReaction direction="left-to-right" evidence="8">
        <dbReference type="Rhea" id="RHEA:76160"/>
    </physiologicalReaction>
</comment>
<dbReference type="HAMAP" id="MF_00454">
    <property type="entry name" value="FluC"/>
    <property type="match status" value="1"/>
</dbReference>
<name>A0ABT9WWE4_9BACI</name>
<protein>
    <recommendedName>
        <fullName evidence="10">Fluoride-specific ion channel FluC</fullName>
    </recommendedName>
</protein>
<keyword evidence="4 10" id="KW-1133">Transmembrane helix</keyword>
<feature type="transmembrane region" description="Helical" evidence="10">
    <location>
        <begin position="93"/>
        <end position="116"/>
    </location>
</feature>
<comment type="subcellular location">
    <subcellularLocation>
        <location evidence="1 10">Cell membrane</location>
        <topology evidence="1 10">Multi-pass membrane protein</topology>
    </subcellularLocation>
</comment>
<feature type="transmembrane region" description="Helical" evidence="10">
    <location>
        <begin position="61"/>
        <end position="81"/>
    </location>
</feature>
<dbReference type="PANTHER" id="PTHR28259">
    <property type="entry name" value="FLUORIDE EXPORT PROTEIN 1-RELATED"/>
    <property type="match status" value="1"/>
</dbReference>
<evidence type="ECO:0000256" key="2">
    <source>
        <dbReference type="ARBA" id="ARBA00022475"/>
    </source>
</evidence>
<comment type="function">
    <text evidence="9 10">Fluoride-specific ion channel. Important for reducing fluoride concentration in the cell, thus reducing its toxicity.</text>
</comment>
<evidence type="ECO:0000256" key="10">
    <source>
        <dbReference type="HAMAP-Rule" id="MF_00454"/>
    </source>
</evidence>
<dbReference type="EMBL" id="JAUSTT010000024">
    <property type="protein sequence ID" value="MDQ0177621.1"/>
    <property type="molecule type" value="Genomic_DNA"/>
</dbReference>